<evidence type="ECO:0000313" key="1">
    <source>
        <dbReference type="EMBL" id="GGG04018.1"/>
    </source>
</evidence>
<accession>A0A917FVB4</accession>
<protein>
    <recommendedName>
        <fullName evidence="3">RHS repeat protein</fullName>
    </recommendedName>
</protein>
<organism evidence="1 2">
    <name type="scientific">Rhodococcoides trifolii</name>
    <dbReference type="NCBI Taxonomy" id="908250"/>
    <lineage>
        <taxon>Bacteria</taxon>
        <taxon>Bacillati</taxon>
        <taxon>Actinomycetota</taxon>
        <taxon>Actinomycetes</taxon>
        <taxon>Mycobacteriales</taxon>
        <taxon>Nocardiaceae</taxon>
        <taxon>Rhodococcoides</taxon>
    </lineage>
</organism>
<dbReference type="Proteomes" id="UP000654257">
    <property type="component" value="Unassembled WGS sequence"/>
</dbReference>
<dbReference type="Pfam" id="PF05593">
    <property type="entry name" value="RHS_repeat"/>
    <property type="match status" value="1"/>
</dbReference>
<reference evidence="1" key="1">
    <citation type="journal article" date="2014" name="Int. J. Syst. Evol. Microbiol.">
        <title>Complete genome sequence of Corynebacterium casei LMG S-19264T (=DSM 44701T), isolated from a smear-ripened cheese.</title>
        <authorList>
            <consortium name="US DOE Joint Genome Institute (JGI-PGF)"/>
            <person name="Walter F."/>
            <person name="Albersmeier A."/>
            <person name="Kalinowski J."/>
            <person name="Ruckert C."/>
        </authorList>
    </citation>
    <scope>NUCLEOTIDE SEQUENCE</scope>
    <source>
        <strain evidence="1">CCM 7905</strain>
    </source>
</reference>
<dbReference type="InterPro" id="IPR031325">
    <property type="entry name" value="RHS_repeat"/>
</dbReference>
<comment type="caution">
    <text evidence="1">The sequence shown here is derived from an EMBL/GenBank/DDBJ whole genome shotgun (WGS) entry which is preliminary data.</text>
</comment>
<name>A0A917FVB4_9NOCA</name>
<evidence type="ECO:0000313" key="2">
    <source>
        <dbReference type="Proteomes" id="UP000654257"/>
    </source>
</evidence>
<dbReference type="InterPro" id="IPR006530">
    <property type="entry name" value="YD"/>
</dbReference>
<reference evidence="1" key="2">
    <citation type="submission" date="2020-09" db="EMBL/GenBank/DDBJ databases">
        <authorList>
            <person name="Sun Q."/>
            <person name="Sedlacek I."/>
        </authorList>
    </citation>
    <scope>NUCLEOTIDE SEQUENCE</scope>
    <source>
        <strain evidence="1">CCM 7905</strain>
    </source>
</reference>
<proteinExistence type="predicted"/>
<dbReference type="RefSeq" id="WP_188544439.1">
    <property type="nucleotide sequence ID" value="NZ_BMCU01000002.1"/>
</dbReference>
<gene>
    <name evidence="1" type="ORF">GCM10007304_17690</name>
</gene>
<dbReference type="AlphaFoldDB" id="A0A917FVB4"/>
<evidence type="ECO:0008006" key="3">
    <source>
        <dbReference type="Google" id="ProtNLM"/>
    </source>
</evidence>
<dbReference type="NCBIfam" id="TIGR01643">
    <property type="entry name" value="YD_repeat_2x"/>
    <property type="match status" value="1"/>
</dbReference>
<dbReference type="Gene3D" id="2.180.10.10">
    <property type="entry name" value="RHS repeat-associated core"/>
    <property type="match status" value="1"/>
</dbReference>
<keyword evidence="2" id="KW-1185">Reference proteome</keyword>
<dbReference type="EMBL" id="BMCU01000002">
    <property type="protein sequence ID" value="GGG04018.1"/>
    <property type="molecule type" value="Genomic_DNA"/>
</dbReference>
<sequence>MSVVFSANFKDIGLGPVQGKVKFAVRTMRMASDGSQTAIVGPVVRANVVNGVMEPKTLDGGLMRVWIEIIGYTEGPLDIEAPTTGTAPLLPLLLAARVNPATGQSVILAAIASYFQTNPPTGGSTSNSTVANFVTSNGATKTALDASYAPALAPATDYTWDSATGSIKTITEHYPAPIGDRVTTYAAYNSVGDPTTETDPSGQVWNLGYDSNGNLSTRTKVA</sequence>